<dbReference type="CDD" id="cd06225">
    <property type="entry name" value="HAMP"/>
    <property type="match status" value="1"/>
</dbReference>
<dbReference type="Proteomes" id="UP001195963">
    <property type="component" value="Unassembled WGS sequence"/>
</dbReference>
<dbReference type="SMART" id="SM00091">
    <property type="entry name" value="PAS"/>
    <property type="match status" value="1"/>
</dbReference>
<comment type="caution">
    <text evidence="4">The sequence shown here is derived from an EMBL/GenBank/DDBJ whole genome shotgun (WGS) entry which is preliminary data.</text>
</comment>
<dbReference type="InterPro" id="IPR000160">
    <property type="entry name" value="GGDEF_dom"/>
</dbReference>
<dbReference type="RefSeq" id="WP_220108265.1">
    <property type="nucleotide sequence ID" value="NZ_JAHZST010000002.1"/>
</dbReference>
<dbReference type="InterPro" id="IPR052155">
    <property type="entry name" value="Biofilm_reg_signaling"/>
</dbReference>
<feature type="domain" description="GGDEF" evidence="3">
    <location>
        <begin position="395"/>
        <end position="535"/>
    </location>
</feature>
<dbReference type="SUPFAM" id="SSF55785">
    <property type="entry name" value="PYP-like sensor domain (PAS domain)"/>
    <property type="match status" value="1"/>
</dbReference>
<gene>
    <name evidence="4" type="ORF">K0625_02725</name>
</gene>
<evidence type="ECO:0000313" key="5">
    <source>
        <dbReference type="Proteomes" id="UP001195963"/>
    </source>
</evidence>
<feature type="transmembrane region" description="Helical" evidence="1">
    <location>
        <begin position="12"/>
        <end position="34"/>
    </location>
</feature>
<dbReference type="SMART" id="SM00304">
    <property type="entry name" value="HAMP"/>
    <property type="match status" value="1"/>
</dbReference>
<keyword evidence="5" id="KW-1185">Reference proteome</keyword>
<dbReference type="PANTHER" id="PTHR44757">
    <property type="entry name" value="DIGUANYLATE CYCLASE DGCP"/>
    <property type="match status" value="1"/>
</dbReference>
<dbReference type="Gene3D" id="3.30.70.270">
    <property type="match status" value="1"/>
</dbReference>
<dbReference type="CDD" id="cd01949">
    <property type="entry name" value="GGDEF"/>
    <property type="match status" value="1"/>
</dbReference>
<dbReference type="Pfam" id="PF13426">
    <property type="entry name" value="PAS_9"/>
    <property type="match status" value="1"/>
</dbReference>
<dbReference type="Pfam" id="PF00990">
    <property type="entry name" value="GGDEF"/>
    <property type="match status" value="1"/>
</dbReference>
<evidence type="ECO:0000313" key="4">
    <source>
        <dbReference type="EMBL" id="MBW8182570.1"/>
    </source>
</evidence>
<reference evidence="4 5" key="1">
    <citation type="submission" date="2021-07" db="EMBL/GenBank/DDBJ databases">
        <title>Shewanella sp. nov, isolated from SCS.</title>
        <authorList>
            <person name="Cao W.R."/>
        </authorList>
    </citation>
    <scope>NUCLEOTIDE SEQUENCE [LARGE SCALE GENOMIC DNA]</scope>
    <source>
        <strain evidence="4 5">NR704-98</strain>
    </source>
</reference>
<dbReference type="NCBIfam" id="TIGR00254">
    <property type="entry name" value="GGDEF"/>
    <property type="match status" value="1"/>
</dbReference>
<keyword evidence="1" id="KW-1133">Transmembrane helix</keyword>
<evidence type="ECO:0000256" key="1">
    <source>
        <dbReference type="SAM" id="Phobius"/>
    </source>
</evidence>
<evidence type="ECO:0000259" key="2">
    <source>
        <dbReference type="PROSITE" id="PS50885"/>
    </source>
</evidence>
<sequence>MRRFSRKLYFKVAAAIAVGAAIIAALSSFAFYFGEVTRIEERARADIHQLVKTVEKTATIAVYVQDQELAKEIITGLMMNDLVAAVELMSIAGFSLDSGSGSLLNLDHVEKIKLFHPFNETEQIGELKLLADEVFINHNAKGSAVNQAQMLALLTVTTALLVSLIVHQTLTSPLNEITDKFEEVEPGKDIEIKVPRFHHGDEIGSLAKGINRLISSLNRSIESERDMREKTEVLEKKFRLIFEQASAGICLIDGNNLLVTANPAFQNILLKTHSISDAIGLKLTDWFHEQEQLEEFLLKIRHDHNLDTVALDLKLKTQANSRDCWVHCLFSKVMDSDKESGLIIEVLMYDVTERTEREVSTRFEADHDALTHLKNRRAGERLLRSLFNRASENSEMAVILNIDLDKFKAVNDIHGHEAGDSVLVEVGKRLMSLFRNDDICIRWGGDEFVVGCYFDTSRLEDRGEAAIASLGEKLVKTMSQHFSLSDDVTIEMGASVGISVYPQHGRDLERLLTVADLAMYQSKQAGRNQYSIYQPELPAQNLS</sequence>
<dbReference type="Gene3D" id="3.30.450.20">
    <property type="entry name" value="PAS domain"/>
    <property type="match status" value="1"/>
</dbReference>
<dbReference type="InterPro" id="IPR035965">
    <property type="entry name" value="PAS-like_dom_sf"/>
</dbReference>
<dbReference type="InterPro" id="IPR000014">
    <property type="entry name" value="PAS"/>
</dbReference>
<dbReference type="NCBIfam" id="TIGR00229">
    <property type="entry name" value="sensory_box"/>
    <property type="match status" value="1"/>
</dbReference>
<dbReference type="EMBL" id="JAHZST010000002">
    <property type="protein sequence ID" value="MBW8182570.1"/>
    <property type="molecule type" value="Genomic_DNA"/>
</dbReference>
<dbReference type="SMART" id="SM00267">
    <property type="entry name" value="GGDEF"/>
    <property type="match status" value="1"/>
</dbReference>
<dbReference type="SUPFAM" id="SSF55073">
    <property type="entry name" value="Nucleotide cyclase"/>
    <property type="match status" value="1"/>
</dbReference>
<keyword evidence="1" id="KW-0812">Transmembrane</keyword>
<feature type="domain" description="HAMP" evidence="2">
    <location>
        <begin position="168"/>
        <end position="222"/>
    </location>
</feature>
<dbReference type="EC" id="2.7.7.65" evidence="4"/>
<evidence type="ECO:0000259" key="3">
    <source>
        <dbReference type="PROSITE" id="PS50887"/>
    </source>
</evidence>
<dbReference type="PROSITE" id="PS50887">
    <property type="entry name" value="GGDEF"/>
    <property type="match status" value="1"/>
</dbReference>
<dbReference type="SUPFAM" id="SSF158472">
    <property type="entry name" value="HAMP domain-like"/>
    <property type="match status" value="1"/>
</dbReference>
<dbReference type="Pfam" id="PF00672">
    <property type="entry name" value="HAMP"/>
    <property type="match status" value="1"/>
</dbReference>
<organism evidence="4 5">
    <name type="scientific">Shewanella nanhaiensis</name>
    <dbReference type="NCBI Taxonomy" id="2864872"/>
    <lineage>
        <taxon>Bacteria</taxon>
        <taxon>Pseudomonadati</taxon>
        <taxon>Pseudomonadota</taxon>
        <taxon>Gammaproteobacteria</taxon>
        <taxon>Alteromonadales</taxon>
        <taxon>Shewanellaceae</taxon>
        <taxon>Shewanella</taxon>
    </lineage>
</organism>
<proteinExistence type="predicted"/>
<dbReference type="InterPro" id="IPR029787">
    <property type="entry name" value="Nucleotide_cyclase"/>
</dbReference>
<name>A0ABS7DYS4_9GAMM</name>
<accession>A0ABS7DYS4</accession>
<dbReference type="GO" id="GO:0052621">
    <property type="term" value="F:diguanylate cyclase activity"/>
    <property type="evidence" value="ECO:0007669"/>
    <property type="project" value="UniProtKB-EC"/>
</dbReference>
<dbReference type="PANTHER" id="PTHR44757:SF2">
    <property type="entry name" value="BIOFILM ARCHITECTURE MAINTENANCE PROTEIN MBAA"/>
    <property type="match status" value="1"/>
</dbReference>
<dbReference type="PROSITE" id="PS50885">
    <property type="entry name" value="HAMP"/>
    <property type="match status" value="1"/>
</dbReference>
<keyword evidence="4" id="KW-0548">Nucleotidyltransferase</keyword>
<keyword evidence="4" id="KW-0808">Transferase</keyword>
<dbReference type="InterPro" id="IPR043128">
    <property type="entry name" value="Rev_trsase/Diguanyl_cyclase"/>
</dbReference>
<dbReference type="Gene3D" id="6.10.340.10">
    <property type="match status" value="1"/>
</dbReference>
<protein>
    <submittedName>
        <fullName evidence="4">Diguanylate cyclase</fullName>
        <ecNumber evidence="4">2.7.7.65</ecNumber>
    </submittedName>
</protein>
<dbReference type="InterPro" id="IPR003660">
    <property type="entry name" value="HAMP_dom"/>
</dbReference>
<keyword evidence="1" id="KW-0472">Membrane</keyword>